<gene>
    <name evidence="15" type="ORF">CLUMA_CG017696</name>
</gene>
<reference evidence="15 16" key="1">
    <citation type="submission" date="2015-04" db="EMBL/GenBank/DDBJ databases">
        <authorList>
            <person name="Syromyatnikov M.Y."/>
            <person name="Popov V.N."/>
        </authorList>
    </citation>
    <scope>NUCLEOTIDE SEQUENCE [LARGE SCALE GENOMIC DNA]</scope>
</reference>
<evidence type="ECO:0000256" key="11">
    <source>
        <dbReference type="ARBA" id="ARBA00024225"/>
    </source>
</evidence>
<dbReference type="GO" id="GO:0016020">
    <property type="term" value="C:membrane"/>
    <property type="evidence" value="ECO:0007669"/>
    <property type="project" value="UniProtKB-SubCell"/>
</dbReference>
<dbReference type="GO" id="GO:0140571">
    <property type="term" value="F:transmembrane ascorbate ferrireductase activity"/>
    <property type="evidence" value="ECO:0007669"/>
    <property type="project" value="UniProtKB-EC"/>
</dbReference>
<dbReference type="InterPro" id="IPR006593">
    <property type="entry name" value="Cyt_b561/ferric_Rdtase_TM"/>
</dbReference>
<dbReference type="PANTHER" id="PTHR15422">
    <property type="entry name" value="OS05G0565100 PROTEIN"/>
    <property type="match status" value="1"/>
</dbReference>
<feature type="region of interest" description="Disordered" evidence="12">
    <location>
        <begin position="1"/>
        <end position="22"/>
    </location>
</feature>
<comment type="subcellular location">
    <subcellularLocation>
        <location evidence="2">Membrane</location>
        <topology evidence="2">Multi-pass membrane protein</topology>
    </subcellularLocation>
</comment>
<dbReference type="EMBL" id="CVRI01000063">
    <property type="protein sequence ID" value="CRL04628.1"/>
    <property type="molecule type" value="Genomic_DNA"/>
</dbReference>
<evidence type="ECO:0000256" key="13">
    <source>
        <dbReference type="SAM" id="Phobius"/>
    </source>
</evidence>
<keyword evidence="8 13" id="KW-1133">Transmembrane helix</keyword>
<accession>A0A1J1IYJ4</accession>
<protein>
    <recommendedName>
        <fullName evidence="11">ascorbate ferrireductase (transmembrane)</fullName>
        <ecNumber evidence="11">7.2.1.3</ecNumber>
    </recommendedName>
</protein>
<keyword evidence="6" id="KW-0479">Metal-binding</keyword>
<feature type="transmembrane region" description="Helical" evidence="13">
    <location>
        <begin position="99"/>
        <end position="118"/>
    </location>
</feature>
<evidence type="ECO:0000256" key="9">
    <source>
        <dbReference type="ARBA" id="ARBA00023004"/>
    </source>
</evidence>
<feature type="domain" description="Cytochrome b561" evidence="14">
    <location>
        <begin position="21"/>
        <end position="228"/>
    </location>
</feature>
<dbReference type="CDD" id="cd08761">
    <property type="entry name" value="Cyt_b561_CYB561D2_like"/>
    <property type="match status" value="1"/>
</dbReference>
<dbReference type="SMART" id="SM00665">
    <property type="entry name" value="B561"/>
    <property type="match status" value="1"/>
</dbReference>
<feature type="transmembrane region" description="Helical" evidence="13">
    <location>
        <begin position="58"/>
        <end position="78"/>
    </location>
</feature>
<evidence type="ECO:0000313" key="15">
    <source>
        <dbReference type="EMBL" id="CRL04628.1"/>
    </source>
</evidence>
<evidence type="ECO:0000256" key="2">
    <source>
        <dbReference type="ARBA" id="ARBA00004141"/>
    </source>
</evidence>
<dbReference type="Pfam" id="PF03188">
    <property type="entry name" value="Cytochrom_B561"/>
    <property type="match status" value="1"/>
</dbReference>
<dbReference type="OrthoDB" id="432881at2759"/>
<feature type="transmembrane region" description="Helical" evidence="13">
    <location>
        <begin position="28"/>
        <end position="46"/>
    </location>
</feature>
<dbReference type="InterPro" id="IPR045150">
    <property type="entry name" value="CYB561D1/2"/>
</dbReference>
<evidence type="ECO:0000256" key="3">
    <source>
        <dbReference type="ARBA" id="ARBA00022448"/>
    </source>
</evidence>
<feature type="transmembrane region" description="Helical" evidence="13">
    <location>
        <begin position="130"/>
        <end position="149"/>
    </location>
</feature>
<dbReference type="GO" id="GO:0046872">
    <property type="term" value="F:metal ion binding"/>
    <property type="evidence" value="ECO:0007669"/>
    <property type="project" value="UniProtKB-KW"/>
</dbReference>
<evidence type="ECO:0000256" key="8">
    <source>
        <dbReference type="ARBA" id="ARBA00022989"/>
    </source>
</evidence>
<sequence length="239" mass="26432">MNQGKASSSKEKVTTKNQSGLTTGTSKAVNALVHFTLAAIAGLIIFKTVSEVGIILYTWHPVFMSIGYLLLMTDGILTMADRNIFTDGCTYQKRVTYHWMFQAVGLILITIAQSAIYINKENNEYPHYQTTHSLFGLVTYLTTIIASLGGTFTKFSYNLRNIIKPNMLKAVHGFASCIVYILGVVTILLGINQTFTEESNSNINNGILISLSLTTLYVVSKSLKTSKGRFQEVFSKSKK</sequence>
<dbReference type="PANTHER" id="PTHR15422:SF45">
    <property type="entry name" value="CYTOCHROME B561 DOMAIN-CONTAINING PROTEIN"/>
    <property type="match status" value="1"/>
</dbReference>
<dbReference type="GO" id="GO:0140575">
    <property type="term" value="F:transmembrane monodehydroascorbate reductase activity"/>
    <property type="evidence" value="ECO:0007669"/>
    <property type="project" value="InterPro"/>
</dbReference>
<proteinExistence type="predicted"/>
<keyword evidence="16" id="KW-1185">Reference proteome</keyword>
<dbReference type="PROSITE" id="PS50939">
    <property type="entry name" value="CYTOCHROME_B561"/>
    <property type="match status" value="1"/>
</dbReference>
<dbReference type="EC" id="7.2.1.3" evidence="11"/>
<organism evidence="15 16">
    <name type="scientific">Clunio marinus</name>
    <dbReference type="NCBI Taxonomy" id="568069"/>
    <lineage>
        <taxon>Eukaryota</taxon>
        <taxon>Metazoa</taxon>
        <taxon>Ecdysozoa</taxon>
        <taxon>Arthropoda</taxon>
        <taxon>Hexapoda</taxon>
        <taxon>Insecta</taxon>
        <taxon>Pterygota</taxon>
        <taxon>Neoptera</taxon>
        <taxon>Endopterygota</taxon>
        <taxon>Diptera</taxon>
        <taxon>Nematocera</taxon>
        <taxon>Chironomoidea</taxon>
        <taxon>Chironomidae</taxon>
        <taxon>Clunio</taxon>
    </lineage>
</organism>
<evidence type="ECO:0000256" key="10">
    <source>
        <dbReference type="ARBA" id="ARBA00023136"/>
    </source>
</evidence>
<keyword evidence="7" id="KW-0249">Electron transport</keyword>
<dbReference type="Gene3D" id="1.20.120.1770">
    <property type="match status" value="1"/>
</dbReference>
<keyword evidence="3" id="KW-0813">Transport</keyword>
<name>A0A1J1IYJ4_9DIPT</name>
<keyword evidence="5 13" id="KW-0812">Transmembrane</keyword>
<dbReference type="STRING" id="568069.A0A1J1IYJ4"/>
<feature type="transmembrane region" description="Helical" evidence="13">
    <location>
        <begin position="203"/>
        <end position="220"/>
    </location>
</feature>
<keyword evidence="10 13" id="KW-0472">Membrane</keyword>
<dbReference type="AlphaFoldDB" id="A0A1J1IYJ4"/>
<comment type="cofactor">
    <cofactor evidence="1">
        <name>heme b</name>
        <dbReference type="ChEBI" id="CHEBI:60344"/>
    </cofactor>
</comment>
<evidence type="ECO:0000259" key="14">
    <source>
        <dbReference type="PROSITE" id="PS50939"/>
    </source>
</evidence>
<keyword evidence="4" id="KW-0349">Heme</keyword>
<evidence type="ECO:0000256" key="6">
    <source>
        <dbReference type="ARBA" id="ARBA00022723"/>
    </source>
</evidence>
<dbReference type="Proteomes" id="UP000183832">
    <property type="component" value="Unassembled WGS sequence"/>
</dbReference>
<evidence type="ECO:0000256" key="4">
    <source>
        <dbReference type="ARBA" id="ARBA00022617"/>
    </source>
</evidence>
<feature type="transmembrane region" description="Helical" evidence="13">
    <location>
        <begin position="170"/>
        <end position="191"/>
    </location>
</feature>
<evidence type="ECO:0000313" key="16">
    <source>
        <dbReference type="Proteomes" id="UP000183832"/>
    </source>
</evidence>
<evidence type="ECO:0000256" key="5">
    <source>
        <dbReference type="ARBA" id="ARBA00022692"/>
    </source>
</evidence>
<keyword evidence="9" id="KW-0408">Iron</keyword>
<evidence type="ECO:0000256" key="1">
    <source>
        <dbReference type="ARBA" id="ARBA00001970"/>
    </source>
</evidence>
<evidence type="ECO:0000256" key="12">
    <source>
        <dbReference type="SAM" id="MobiDB-lite"/>
    </source>
</evidence>
<evidence type="ECO:0000256" key="7">
    <source>
        <dbReference type="ARBA" id="ARBA00022982"/>
    </source>
</evidence>